<sequence length="1307" mass="147246">MNQTSRPALGQVASIGAFYNARNDSFLPTGLLSQQPPPGVISFTEIGKIITQVSYVGTYEERFKQLGVGPELAASILSGLVQPGDAGSHLSDAPGNERVLEAAVYHTIRTSQEKLMMMSSDLVACVGSKHLRTSEVTHIVTEVEYGGQSVVTAKYWLPRDAQRQQYEGQFRQQAEAFTTSTQQIGAIGFDASKTDLITTLPVELTVYSTTLGKEGLVTQDYQETYEFLELMPSQIRGENAGRGKQIVYKLMPVEMLSFFSFDIQVDADLSPNLPSHECLKKLVQLFDEFQACRERLNRHQSFVSKHKSYLPQNYVQDIAGRLRDMDIAERNARDNYGSTLQAVRAGTSDPDKLWQLVTDCTRGHLSPQELSTIANDHSIKVDFIDAMIAKGANYIGYNGLDLRTELLRQRDRDCFVFSFSKAAMQATASWSANQDLLQRLLNDSQGRDFIVIVDYDAASIKLDRSVISQYRNEEEICGDLYEQQQFAAAHCFAQYNPQKLETGGDIQKPIKRRFVKIPCPGHSCDQYQICSWICPNCQAPIEYGFSDQYFYCECGRCLFSEYDFKCNADQHGHQFERYEQKLLVPLLSSLKQSDYVNVLILGETGVGKSTFINAFVNYLQFQTLDEAMAAAELHHVIPCSFSTQTMNRSGPDGEIEEKLVKVGFRDDEEDGSKGSSATQRTQVYPITVGTTTYRLIDTPGIGDTRGIEYDRTNMADILRTLSCYDELHGVLILLKSNNARMTAQFAYCVKDLLTHLHRSAAANMVFGFTNTRISNYTPGDTFGSLRKLLAEHPDVGLSLTNHTAYCFDSESFRYLAAYKQGIYMDNEEDFRRSWQHSRDEAWRMLNHFGVKPPHPVRNTLSLNSTRDLICSLTKPMADISQTIRTNMAMCEDDIQKLQDTRLTGDKLQARLNPKKKCIRLTELDKPRTVCNNLDCVEFKDDGTGSNTMLTDHVQRCHAPCYLTDVKPDTLAQPSLVDCWAFQGGETCTQCQHHWSEHLHVLTELEEYETVVKDKGIAEQLTRHASDLVLKQTAITARKQLIKEYQAEHDEIQHAAARFGIWLRENSITPYNDATLAYLDVLIKQEEAKANAGYSNEMLLSLQADYEKHKELIIILELSMKSNDGYKALDPKGVAQLASELYQLKHFGKMLENVKLTLAAAHEGTYRERPHQIHSNKNTSSRWNPITALFGRSTPRHQHQSNGQSRPTFPNMSNQMRGFATGSMRSHSQQMAMRNNPRQTNVRQSIVIGQRPRHNGMPGAFPQQQQQMNGNEAGHGGIVRQNSLQRPASIAGAKSVFSMPSLNPFKKS</sequence>
<organism evidence="1 2">
    <name type="scientific">Neophaeococcomyces mojaviensis</name>
    <dbReference type="NCBI Taxonomy" id="3383035"/>
    <lineage>
        <taxon>Eukaryota</taxon>
        <taxon>Fungi</taxon>
        <taxon>Dikarya</taxon>
        <taxon>Ascomycota</taxon>
        <taxon>Pezizomycotina</taxon>
        <taxon>Eurotiomycetes</taxon>
        <taxon>Chaetothyriomycetidae</taxon>
        <taxon>Chaetothyriales</taxon>
        <taxon>Chaetothyriales incertae sedis</taxon>
        <taxon>Neophaeococcomyces</taxon>
    </lineage>
</organism>
<evidence type="ECO:0000313" key="2">
    <source>
        <dbReference type="Proteomes" id="UP001172386"/>
    </source>
</evidence>
<evidence type="ECO:0000313" key="1">
    <source>
        <dbReference type="EMBL" id="KAJ9656414.1"/>
    </source>
</evidence>
<comment type="caution">
    <text evidence="1">The sequence shown here is derived from an EMBL/GenBank/DDBJ whole genome shotgun (WGS) entry which is preliminary data.</text>
</comment>
<dbReference type="Proteomes" id="UP001172386">
    <property type="component" value="Unassembled WGS sequence"/>
</dbReference>
<gene>
    <name evidence="1" type="ORF">H2198_004992</name>
</gene>
<protein>
    <submittedName>
        <fullName evidence="1">Uncharacterized protein</fullName>
    </submittedName>
</protein>
<reference evidence="1" key="1">
    <citation type="submission" date="2022-10" db="EMBL/GenBank/DDBJ databases">
        <title>Culturing micro-colonial fungi from biological soil crusts in the Mojave desert and describing Neophaeococcomyces mojavensis, and introducing the new genera and species Taxawa tesnikishii.</title>
        <authorList>
            <person name="Kurbessoian T."/>
            <person name="Stajich J.E."/>
        </authorList>
    </citation>
    <scope>NUCLEOTIDE SEQUENCE</scope>
    <source>
        <strain evidence="1">JES_112</strain>
    </source>
</reference>
<dbReference type="EMBL" id="JAPDRQ010000078">
    <property type="protein sequence ID" value="KAJ9656414.1"/>
    <property type="molecule type" value="Genomic_DNA"/>
</dbReference>
<accession>A0ACC3A7V2</accession>
<name>A0ACC3A7V2_9EURO</name>
<proteinExistence type="predicted"/>
<keyword evidence="2" id="KW-1185">Reference proteome</keyword>